<dbReference type="Gene3D" id="4.10.400.10">
    <property type="entry name" value="Low-density Lipoprotein Receptor"/>
    <property type="match status" value="1"/>
</dbReference>
<protein>
    <recommendedName>
        <fullName evidence="4">Thyroglobulin type-1 domain-containing protein</fullName>
    </recommendedName>
</protein>
<feature type="signal peptide" evidence="3">
    <location>
        <begin position="1"/>
        <end position="18"/>
    </location>
</feature>
<evidence type="ECO:0000256" key="1">
    <source>
        <dbReference type="ARBA" id="ARBA00023157"/>
    </source>
</evidence>
<evidence type="ECO:0000259" key="4">
    <source>
        <dbReference type="PROSITE" id="PS51162"/>
    </source>
</evidence>
<keyword evidence="3" id="KW-0732">Signal</keyword>
<proteinExistence type="predicted"/>
<dbReference type="Gene3D" id="4.10.800.10">
    <property type="entry name" value="Thyroglobulin type-1"/>
    <property type="match status" value="1"/>
</dbReference>
<feature type="chain" id="PRO_5046491568" description="Thyroglobulin type-1 domain-containing protein" evidence="3">
    <location>
        <begin position="19"/>
        <end position="278"/>
    </location>
</feature>
<comment type="caution">
    <text evidence="5">The sequence shown here is derived from an EMBL/GenBank/DDBJ whole genome shotgun (WGS) entry which is preliminary data.</text>
</comment>
<accession>A0ABP0FPA3</accession>
<reference evidence="5 6" key="1">
    <citation type="submission" date="2024-02" db="EMBL/GenBank/DDBJ databases">
        <authorList>
            <person name="Daric V."/>
            <person name="Darras S."/>
        </authorList>
    </citation>
    <scope>NUCLEOTIDE SEQUENCE [LARGE SCALE GENOMIC DNA]</scope>
</reference>
<evidence type="ECO:0000313" key="5">
    <source>
        <dbReference type="EMBL" id="CAK8680295.1"/>
    </source>
</evidence>
<dbReference type="InterPro" id="IPR002172">
    <property type="entry name" value="LDrepeatLR_classA_rpt"/>
</dbReference>
<sequence>MKQVIIVTLLTIVGTSLSLPIFAVNDVEVKQTGEYMLRVTFRSMDTADLYIIAVTETHPGEYDQGMQAHIITPNDLRDIDDKEITILMDVNLLPRTSYDVTVRGQKISDTTELVEVGVSRGSFVSKGCDTGLYCESATLGSAQCFLAEWRCDGKMDCADGMDEHLCHSENNETITDENQRSKVPDCVKKLQAVSLWLQENPSADFTDIQVPNCDQDGFYSAMQCHENKGFIYTCYCVDINGAPLGEPVNNANPFQFEDHCRTLRGEEIGNIGTDEDFY</sequence>
<dbReference type="SUPFAM" id="SSF57610">
    <property type="entry name" value="Thyroglobulin type-1 domain"/>
    <property type="match status" value="1"/>
</dbReference>
<dbReference type="Proteomes" id="UP001642483">
    <property type="component" value="Unassembled WGS sequence"/>
</dbReference>
<dbReference type="InterPro" id="IPR000716">
    <property type="entry name" value="Thyroglobulin_1"/>
</dbReference>
<evidence type="ECO:0000256" key="2">
    <source>
        <dbReference type="PROSITE-ProRule" id="PRU00124"/>
    </source>
</evidence>
<dbReference type="PROSITE" id="PS50068">
    <property type="entry name" value="LDLRA_2"/>
    <property type="match status" value="1"/>
</dbReference>
<dbReference type="Pfam" id="PF00086">
    <property type="entry name" value="Thyroglobulin_1"/>
    <property type="match status" value="1"/>
</dbReference>
<gene>
    <name evidence="5" type="ORF">CVLEPA_LOCUS10563</name>
</gene>
<evidence type="ECO:0000256" key="3">
    <source>
        <dbReference type="SAM" id="SignalP"/>
    </source>
</evidence>
<dbReference type="CDD" id="cd00191">
    <property type="entry name" value="TY"/>
    <property type="match status" value="1"/>
</dbReference>
<dbReference type="CDD" id="cd00112">
    <property type="entry name" value="LDLa"/>
    <property type="match status" value="1"/>
</dbReference>
<dbReference type="SMART" id="SM00192">
    <property type="entry name" value="LDLa"/>
    <property type="match status" value="1"/>
</dbReference>
<feature type="disulfide bond" evidence="2">
    <location>
        <begin position="151"/>
        <end position="166"/>
    </location>
</feature>
<dbReference type="InterPro" id="IPR036055">
    <property type="entry name" value="LDL_receptor-like_sf"/>
</dbReference>
<keyword evidence="1 2" id="KW-1015">Disulfide bond</keyword>
<feature type="domain" description="Thyroglobulin type-1" evidence="4">
    <location>
        <begin position="183"/>
        <end position="260"/>
    </location>
</feature>
<dbReference type="SMART" id="SM00211">
    <property type="entry name" value="TY"/>
    <property type="match status" value="1"/>
</dbReference>
<dbReference type="SUPFAM" id="SSF57424">
    <property type="entry name" value="LDL receptor-like module"/>
    <property type="match status" value="1"/>
</dbReference>
<comment type="caution">
    <text evidence="2">Lacks conserved residue(s) required for the propagation of feature annotation.</text>
</comment>
<name>A0ABP0FPA3_CLALP</name>
<evidence type="ECO:0000313" key="6">
    <source>
        <dbReference type="Proteomes" id="UP001642483"/>
    </source>
</evidence>
<dbReference type="InterPro" id="IPR036857">
    <property type="entry name" value="Thyroglobulin_1_sf"/>
</dbReference>
<dbReference type="EMBL" id="CAWYQH010000068">
    <property type="protein sequence ID" value="CAK8680295.1"/>
    <property type="molecule type" value="Genomic_DNA"/>
</dbReference>
<dbReference type="PROSITE" id="PS51162">
    <property type="entry name" value="THYROGLOBULIN_1_2"/>
    <property type="match status" value="1"/>
</dbReference>
<keyword evidence="6" id="KW-1185">Reference proteome</keyword>
<organism evidence="5 6">
    <name type="scientific">Clavelina lepadiformis</name>
    <name type="common">Light-bulb sea squirt</name>
    <name type="synonym">Ascidia lepadiformis</name>
    <dbReference type="NCBI Taxonomy" id="159417"/>
    <lineage>
        <taxon>Eukaryota</taxon>
        <taxon>Metazoa</taxon>
        <taxon>Chordata</taxon>
        <taxon>Tunicata</taxon>
        <taxon>Ascidiacea</taxon>
        <taxon>Aplousobranchia</taxon>
        <taxon>Clavelinidae</taxon>
        <taxon>Clavelina</taxon>
    </lineage>
</organism>